<keyword evidence="2" id="KW-1185">Reference proteome</keyword>
<proteinExistence type="predicted"/>
<dbReference type="OrthoDB" id="6359816at2759"/>
<sequence length="502" mass="55362">MRLPREGLSESISSLSCLDGISLSLTTNMDLLVDDRLKKSVISTILVPAERIQQSQGDGYLWSELCSIGFRCGISVGNTRSRWNGHYVYVVQICLDVSLVDTTLQSTSIGIDLAYPDHAYEEKIVQDYQPDPTSDCEPSWCPSRGWSSGDIELYISTSYSRPPPSLSLLGISRNLKKSLHSSISTAVFVDTAIFAFSRRHQNEDGVRVDTPVPTFASSEILTDHSPYFKDMLSKDSFSESRRGPVVATFPKSEQSYTDDYDYDSDSDLSDTEEDKYYEASTIADDAQSSKSAKHENSVGAVCLSKLGEGRTIVMRGVASKTLNSLVYYLYTGDISFAAPRSVKAAPVDMPPGASAAAAIPEAATDTTILDHGGEDTMQQDGASRQAVPSSTRRIIPQERYPCSPKSMYRFANMLELHELQQRSFDAIKSNLSKHNIVEEVFSRFTALYPDVLEMETQLLYTMRREKEVQDTLSAFMQKIAAGELPHAKDALAKVVLKLAASG</sequence>
<gene>
    <name evidence="1" type="ORF">OE88DRAFT_1141652</name>
</gene>
<organism evidence="1 2">
    <name type="scientific">Heliocybe sulcata</name>
    <dbReference type="NCBI Taxonomy" id="5364"/>
    <lineage>
        <taxon>Eukaryota</taxon>
        <taxon>Fungi</taxon>
        <taxon>Dikarya</taxon>
        <taxon>Basidiomycota</taxon>
        <taxon>Agaricomycotina</taxon>
        <taxon>Agaricomycetes</taxon>
        <taxon>Gloeophyllales</taxon>
        <taxon>Gloeophyllaceae</taxon>
        <taxon>Heliocybe</taxon>
    </lineage>
</organism>
<dbReference type="AlphaFoldDB" id="A0A5C3N9I9"/>
<accession>A0A5C3N9I9</accession>
<dbReference type="Proteomes" id="UP000305948">
    <property type="component" value="Unassembled WGS sequence"/>
</dbReference>
<protein>
    <recommendedName>
        <fullName evidence="3">BTB domain-containing protein</fullName>
    </recommendedName>
</protein>
<evidence type="ECO:0000313" key="1">
    <source>
        <dbReference type="EMBL" id="TFK54013.1"/>
    </source>
</evidence>
<dbReference type="InterPro" id="IPR011333">
    <property type="entry name" value="SKP1/BTB/POZ_sf"/>
</dbReference>
<dbReference type="Gene3D" id="3.30.710.10">
    <property type="entry name" value="Potassium Channel Kv1.1, Chain A"/>
    <property type="match status" value="1"/>
</dbReference>
<evidence type="ECO:0008006" key="3">
    <source>
        <dbReference type="Google" id="ProtNLM"/>
    </source>
</evidence>
<name>A0A5C3N9I9_9AGAM</name>
<reference evidence="1 2" key="1">
    <citation type="journal article" date="2019" name="Nat. Ecol. Evol.">
        <title>Megaphylogeny resolves global patterns of mushroom evolution.</title>
        <authorList>
            <person name="Varga T."/>
            <person name="Krizsan K."/>
            <person name="Foldi C."/>
            <person name="Dima B."/>
            <person name="Sanchez-Garcia M."/>
            <person name="Sanchez-Ramirez S."/>
            <person name="Szollosi G.J."/>
            <person name="Szarkandi J.G."/>
            <person name="Papp V."/>
            <person name="Albert L."/>
            <person name="Andreopoulos W."/>
            <person name="Angelini C."/>
            <person name="Antonin V."/>
            <person name="Barry K.W."/>
            <person name="Bougher N.L."/>
            <person name="Buchanan P."/>
            <person name="Buyck B."/>
            <person name="Bense V."/>
            <person name="Catcheside P."/>
            <person name="Chovatia M."/>
            <person name="Cooper J."/>
            <person name="Damon W."/>
            <person name="Desjardin D."/>
            <person name="Finy P."/>
            <person name="Geml J."/>
            <person name="Haridas S."/>
            <person name="Hughes K."/>
            <person name="Justo A."/>
            <person name="Karasinski D."/>
            <person name="Kautmanova I."/>
            <person name="Kiss B."/>
            <person name="Kocsube S."/>
            <person name="Kotiranta H."/>
            <person name="LaButti K.M."/>
            <person name="Lechner B.E."/>
            <person name="Liimatainen K."/>
            <person name="Lipzen A."/>
            <person name="Lukacs Z."/>
            <person name="Mihaltcheva S."/>
            <person name="Morgado L.N."/>
            <person name="Niskanen T."/>
            <person name="Noordeloos M.E."/>
            <person name="Ohm R.A."/>
            <person name="Ortiz-Santana B."/>
            <person name="Ovrebo C."/>
            <person name="Racz N."/>
            <person name="Riley R."/>
            <person name="Savchenko A."/>
            <person name="Shiryaev A."/>
            <person name="Soop K."/>
            <person name="Spirin V."/>
            <person name="Szebenyi C."/>
            <person name="Tomsovsky M."/>
            <person name="Tulloss R.E."/>
            <person name="Uehling J."/>
            <person name="Grigoriev I.V."/>
            <person name="Vagvolgyi C."/>
            <person name="Papp T."/>
            <person name="Martin F.M."/>
            <person name="Miettinen O."/>
            <person name="Hibbett D.S."/>
            <person name="Nagy L.G."/>
        </authorList>
    </citation>
    <scope>NUCLEOTIDE SEQUENCE [LARGE SCALE GENOMIC DNA]</scope>
    <source>
        <strain evidence="1 2">OMC1185</strain>
    </source>
</reference>
<evidence type="ECO:0000313" key="2">
    <source>
        <dbReference type="Proteomes" id="UP000305948"/>
    </source>
</evidence>
<dbReference type="EMBL" id="ML213506">
    <property type="protein sequence ID" value="TFK54013.1"/>
    <property type="molecule type" value="Genomic_DNA"/>
</dbReference>